<dbReference type="CDD" id="cd11529">
    <property type="entry name" value="NTP-PPase_MazG_Cterm"/>
    <property type="match status" value="1"/>
</dbReference>
<feature type="coiled-coil region" evidence="1">
    <location>
        <begin position="386"/>
        <end position="417"/>
    </location>
</feature>
<keyword evidence="1" id="KW-0175">Coiled coil</keyword>
<reference evidence="5" key="1">
    <citation type="submission" date="2016-12" db="EMBL/GenBank/DDBJ databases">
        <title>Draft Genome Sequences od Carboxydothermus pertinax and islandicus, Hydrogenogenic Carboxydotrophic Bacteria.</title>
        <authorList>
            <person name="Fukuyama Y."/>
            <person name="Ohmae K."/>
            <person name="Yoneda Y."/>
            <person name="Yoshida T."/>
            <person name="Sako Y."/>
        </authorList>
    </citation>
    <scope>NUCLEOTIDE SEQUENCE [LARGE SCALE GENOMIC DNA]</scope>
    <source>
        <strain evidence="5">SET</strain>
    </source>
</reference>
<evidence type="ECO:0000259" key="2">
    <source>
        <dbReference type="Pfam" id="PF00590"/>
    </source>
</evidence>
<dbReference type="FunFam" id="1.10.287.1080:FF:000003">
    <property type="entry name" value="Nucleoside triphosphate pyrophosphohydrolase"/>
    <property type="match status" value="1"/>
</dbReference>
<keyword evidence="5" id="KW-1185">Reference proteome</keyword>
<dbReference type="GO" id="GO:0006950">
    <property type="term" value="P:response to stress"/>
    <property type="evidence" value="ECO:0007669"/>
    <property type="project" value="UniProtKB-ARBA"/>
</dbReference>
<proteinExistence type="predicted"/>
<dbReference type="Proteomes" id="UP000187338">
    <property type="component" value="Unassembled WGS sequence"/>
</dbReference>
<dbReference type="InterPro" id="IPR000878">
    <property type="entry name" value="4pyrrol_Mease"/>
</dbReference>
<evidence type="ECO:0000313" key="4">
    <source>
        <dbReference type="EMBL" id="GAV25565.1"/>
    </source>
</evidence>
<dbReference type="GO" id="GO:0046081">
    <property type="term" value="P:dUTP catabolic process"/>
    <property type="evidence" value="ECO:0007669"/>
    <property type="project" value="TreeGrafter"/>
</dbReference>
<dbReference type="Pfam" id="PF00590">
    <property type="entry name" value="TP_methylase"/>
    <property type="match status" value="1"/>
</dbReference>
<dbReference type="SUPFAM" id="SSF53790">
    <property type="entry name" value="Tetrapyrrole methylase"/>
    <property type="match status" value="1"/>
</dbReference>
<dbReference type="GO" id="GO:0047429">
    <property type="term" value="F:nucleoside triphosphate diphosphatase activity"/>
    <property type="evidence" value="ECO:0007669"/>
    <property type="project" value="InterPro"/>
</dbReference>
<dbReference type="STRING" id="661089.ciss_14980"/>
<dbReference type="EMBL" id="BDJL01000049">
    <property type="protein sequence ID" value="GAV25565.1"/>
    <property type="molecule type" value="Genomic_DNA"/>
</dbReference>
<dbReference type="CDD" id="cd11528">
    <property type="entry name" value="NTP-PPase_MazG_Nterm"/>
    <property type="match status" value="1"/>
</dbReference>
<feature type="domain" description="Tetrapyrrole methylase" evidence="2">
    <location>
        <begin position="15"/>
        <end position="212"/>
    </location>
</feature>
<evidence type="ECO:0000256" key="1">
    <source>
        <dbReference type="SAM" id="Coils"/>
    </source>
</evidence>
<dbReference type="GO" id="GO:0006203">
    <property type="term" value="P:dGTP catabolic process"/>
    <property type="evidence" value="ECO:0007669"/>
    <property type="project" value="TreeGrafter"/>
</dbReference>
<protein>
    <submittedName>
        <fullName evidence="4">Nucleoside triphosphate pyrophosphohydrolase</fullName>
    </submittedName>
</protein>
<dbReference type="Gene3D" id="3.40.1010.10">
    <property type="entry name" value="Cobalt-precorrin-4 Transmethylase, Domain 1"/>
    <property type="match status" value="1"/>
</dbReference>
<comment type="caution">
    <text evidence="4">The sequence shown here is derived from an EMBL/GenBank/DDBJ whole genome shotgun (WGS) entry which is preliminary data.</text>
</comment>
<dbReference type="Pfam" id="PF03819">
    <property type="entry name" value="MazG"/>
    <property type="match status" value="2"/>
</dbReference>
<evidence type="ECO:0000313" key="5">
    <source>
        <dbReference type="Proteomes" id="UP000187338"/>
    </source>
</evidence>
<dbReference type="InterPro" id="IPR024180">
    <property type="entry name" value="Tetrapyrrole_Mease/MazG_pred"/>
</dbReference>
<dbReference type="InterPro" id="IPR004518">
    <property type="entry name" value="MazG-like_dom"/>
</dbReference>
<dbReference type="InterPro" id="IPR035013">
    <property type="entry name" value="YabN_N"/>
</dbReference>
<dbReference type="GO" id="GO:0046047">
    <property type="term" value="P:TTP catabolic process"/>
    <property type="evidence" value="ECO:0007669"/>
    <property type="project" value="TreeGrafter"/>
</dbReference>
<dbReference type="InterPro" id="IPR011551">
    <property type="entry name" value="NTP_PyrPHydrolase_MazG"/>
</dbReference>
<dbReference type="GO" id="GO:0046061">
    <property type="term" value="P:dATP catabolic process"/>
    <property type="evidence" value="ECO:0007669"/>
    <property type="project" value="TreeGrafter"/>
</dbReference>
<name>A0A1L8D307_9THEO</name>
<dbReference type="AlphaFoldDB" id="A0A1L8D307"/>
<dbReference type="InterPro" id="IPR014777">
    <property type="entry name" value="4pyrrole_Mease_sub1"/>
</dbReference>
<dbReference type="PANTHER" id="PTHR30522">
    <property type="entry name" value="NUCLEOSIDE TRIPHOSPHATE PYROPHOSPHOHYDROLASE"/>
    <property type="match status" value="1"/>
</dbReference>
<keyword evidence="4" id="KW-0378">Hydrolase</keyword>
<dbReference type="SUPFAM" id="SSF101386">
    <property type="entry name" value="all-alpha NTP pyrophosphatases"/>
    <property type="match status" value="2"/>
</dbReference>
<dbReference type="PANTHER" id="PTHR30522:SF0">
    <property type="entry name" value="NUCLEOSIDE TRIPHOSPHATE PYROPHOSPHOHYDROLASE"/>
    <property type="match status" value="1"/>
</dbReference>
<sequence>MVGKMVVDRTVPGVIYVVGLGPGSMDYLPLKAYRLLKAGMKVFFRTEKAVPPELLGEIAWQSFDHLYEEFSTFEEVYQEIVKKLLRESQNGALVYAVPGNPLVAERTVELLLQQHDVPVEVVTAPGALELALTSLKIDPAKDHYKVLDALTVKAWDFSKSMTNIIFQVYDRLIAGNLKILLMERYPDDYPVLVLRDLGLPGEKVEKVPLFELDRREFDHKVLVVVPKMREEIFSVEKLGEIMEVLRGEQGCPWDREQTHRSLLPYVLEEAYEVAEAIEEEDREKLKEELGDLLLQVVFHAQIAREEGKFTFKEVVEGICEKLIRRHPHVFAAVEVDDSDEVKINWEMIKQQEKGKKSVIEGVAKTLPALKKAQKVGEKAAKVGFDWEKAEEVFAKIEEELEELKASLKEGTSRQEEELGDLLFSVVNLARKLGVEAEEALNKTTFKFIKRFMKMEEMVKEKGQNLQDLTLSELDELWNKAKNH</sequence>
<dbReference type="InterPro" id="IPR048015">
    <property type="entry name" value="NTP-PPase_MazG-like_N"/>
</dbReference>
<dbReference type="NCBIfam" id="TIGR00444">
    <property type="entry name" value="mazG"/>
    <property type="match status" value="1"/>
</dbReference>
<accession>A0A1L8D307</accession>
<dbReference type="NCBIfam" id="NF007113">
    <property type="entry name" value="PRK09562.1"/>
    <property type="match status" value="1"/>
</dbReference>
<dbReference type="Gene3D" id="1.10.287.1080">
    <property type="entry name" value="MazG-like"/>
    <property type="match status" value="2"/>
</dbReference>
<dbReference type="FunFam" id="1.10.287.1080:FF:000001">
    <property type="entry name" value="Nucleoside triphosphate pyrophosphohydrolase"/>
    <property type="match status" value="1"/>
</dbReference>
<dbReference type="GO" id="GO:0008168">
    <property type="term" value="F:methyltransferase activity"/>
    <property type="evidence" value="ECO:0007669"/>
    <property type="project" value="InterPro"/>
</dbReference>
<feature type="domain" description="NTP pyrophosphohydrolase MazG-like" evidence="3">
    <location>
        <begin position="257"/>
        <end position="330"/>
    </location>
</feature>
<dbReference type="InterPro" id="IPR035996">
    <property type="entry name" value="4pyrrol_Methylase_sf"/>
</dbReference>
<gene>
    <name evidence="4" type="ORF">ciss_14980</name>
</gene>
<dbReference type="GO" id="GO:0046076">
    <property type="term" value="P:dTTP catabolic process"/>
    <property type="evidence" value="ECO:0007669"/>
    <property type="project" value="TreeGrafter"/>
</dbReference>
<dbReference type="PIRSF" id="PIRSF002845">
    <property type="entry name" value="Ttrprl_mtas_MazG"/>
    <property type="match status" value="1"/>
</dbReference>
<dbReference type="InterPro" id="IPR048011">
    <property type="entry name" value="NTP-PPase_MazG-like_C"/>
</dbReference>
<dbReference type="GO" id="GO:0046052">
    <property type="term" value="P:UTP catabolic process"/>
    <property type="evidence" value="ECO:0007669"/>
    <property type="project" value="TreeGrafter"/>
</dbReference>
<feature type="domain" description="NTP pyrophosphohydrolase MazG-like" evidence="3">
    <location>
        <begin position="391"/>
        <end position="450"/>
    </location>
</feature>
<organism evidence="4 5">
    <name type="scientific">Carboxydothermus islandicus</name>
    <dbReference type="NCBI Taxonomy" id="661089"/>
    <lineage>
        <taxon>Bacteria</taxon>
        <taxon>Bacillati</taxon>
        <taxon>Bacillota</taxon>
        <taxon>Clostridia</taxon>
        <taxon>Thermoanaerobacterales</taxon>
        <taxon>Thermoanaerobacteraceae</taxon>
        <taxon>Carboxydothermus</taxon>
    </lineage>
</organism>
<evidence type="ECO:0000259" key="3">
    <source>
        <dbReference type="Pfam" id="PF03819"/>
    </source>
</evidence>
<dbReference type="CDD" id="cd11723">
    <property type="entry name" value="YabN_N_like"/>
    <property type="match status" value="1"/>
</dbReference>